<dbReference type="Proteomes" id="UP000006683">
    <property type="component" value="Chromosome"/>
</dbReference>
<reference evidence="2 3" key="1">
    <citation type="journal article" date="2010" name="Stand. Genomic Sci.">
        <title>Complete genome sequence of Ferrimonas balearica type strain (PAT).</title>
        <authorList>
            <person name="Nolan M."/>
            <person name="Sikorski J."/>
            <person name="Davenport K."/>
            <person name="Lucas S."/>
            <person name="Glavina Del Rio T."/>
            <person name="Tice H."/>
            <person name="Cheng J."/>
            <person name="Goodwin L."/>
            <person name="Pitluck S."/>
            <person name="Liolios K."/>
            <person name="Ivanova N."/>
            <person name="Mavromatis K."/>
            <person name="Ovchinnikova G."/>
            <person name="Pati A."/>
            <person name="Chen A."/>
            <person name="Palaniappan K."/>
            <person name="Land M."/>
            <person name="Hauser L."/>
            <person name="Chang Y."/>
            <person name="Jeffries C."/>
            <person name="Tapia R."/>
            <person name="Brettin T."/>
            <person name="Detter J."/>
            <person name="Han C."/>
            <person name="Yasawong M."/>
            <person name="Rohde M."/>
            <person name="Tindall B."/>
            <person name="Goker M."/>
            <person name="Woyke T."/>
            <person name="Bristow J."/>
            <person name="Eisen J."/>
            <person name="Markowitz V."/>
            <person name="Hugenholtz P."/>
            <person name="Kyrpides N."/>
            <person name="Klenk H."/>
            <person name="Lapidus A."/>
        </authorList>
    </citation>
    <scope>NUCLEOTIDE SEQUENCE [LARGE SCALE GENOMIC DNA]</scope>
    <source>
        <strain evidence="3">DSM 9799 / CCM 4581 / KCTC 23876 / PAT</strain>
    </source>
</reference>
<dbReference type="RefSeq" id="WP_013346143.1">
    <property type="nucleotide sequence ID" value="NC_014541.1"/>
</dbReference>
<evidence type="ECO:0008006" key="4">
    <source>
        <dbReference type="Google" id="ProtNLM"/>
    </source>
</evidence>
<dbReference type="GeneID" id="67182865"/>
<accession>E1SQ65</accession>
<dbReference type="Pfam" id="PF14316">
    <property type="entry name" value="DUF4381"/>
    <property type="match status" value="1"/>
</dbReference>
<name>E1SQ65_FERBD</name>
<evidence type="ECO:0000313" key="2">
    <source>
        <dbReference type="EMBL" id="ADN76837.1"/>
    </source>
</evidence>
<protein>
    <recommendedName>
        <fullName evidence="4">DUF4381 domain-containing protein</fullName>
    </recommendedName>
</protein>
<keyword evidence="1" id="KW-0812">Transmembrane</keyword>
<keyword evidence="1" id="KW-1133">Transmembrane helix</keyword>
<proteinExistence type="predicted"/>
<dbReference type="KEGG" id="fbl:Fbal_2635"/>
<feature type="transmembrane region" description="Helical" evidence="1">
    <location>
        <begin position="22"/>
        <end position="41"/>
    </location>
</feature>
<gene>
    <name evidence="2" type="ordered locus">Fbal_2635</name>
</gene>
<keyword evidence="1" id="KW-0472">Membrane</keyword>
<dbReference type="EMBL" id="CP002209">
    <property type="protein sequence ID" value="ADN76837.1"/>
    <property type="molecule type" value="Genomic_DNA"/>
</dbReference>
<evidence type="ECO:0000313" key="3">
    <source>
        <dbReference type="Proteomes" id="UP000006683"/>
    </source>
</evidence>
<dbReference type="InterPro" id="IPR025489">
    <property type="entry name" value="DUF4381"/>
</dbReference>
<dbReference type="AlphaFoldDB" id="E1SQ65"/>
<sequence length="152" mass="17582">MNASDALHDIILPSQLNPWPPLLVWLLLAILLVALIALALWQWRRYRRLAPVRAAQKQLAQLRADDRELPRQVHDLLKRTAMSYVPRERVAELSVKDWYDWLDQALPESQRGQWLDLMGNPYRRDSGHGGQALLNHARQTLPKLANAREAQC</sequence>
<organism evidence="2 3">
    <name type="scientific">Ferrimonas balearica (strain DSM 9799 / CCM 4581 / KCTC 23876 / PAT)</name>
    <dbReference type="NCBI Taxonomy" id="550540"/>
    <lineage>
        <taxon>Bacteria</taxon>
        <taxon>Pseudomonadati</taxon>
        <taxon>Pseudomonadota</taxon>
        <taxon>Gammaproteobacteria</taxon>
        <taxon>Alteromonadales</taxon>
        <taxon>Ferrimonadaceae</taxon>
        <taxon>Ferrimonas</taxon>
    </lineage>
</organism>
<evidence type="ECO:0000256" key="1">
    <source>
        <dbReference type="SAM" id="Phobius"/>
    </source>
</evidence>
<dbReference type="STRING" id="550540.Fbal_2635"/>
<dbReference type="HOGENOM" id="CLU_113195_0_2_6"/>
<keyword evidence="3" id="KW-1185">Reference proteome</keyword>